<dbReference type="AlphaFoldDB" id="A0A0F9X3G5"/>
<evidence type="ECO:0000256" key="1">
    <source>
        <dbReference type="SAM" id="MobiDB-lite"/>
    </source>
</evidence>
<dbReference type="Gene3D" id="3.30.450.30">
    <property type="entry name" value="Dynein light chain 2a, cytoplasmic"/>
    <property type="match status" value="1"/>
</dbReference>
<feature type="compositionally biased region" description="Basic and acidic residues" evidence="1">
    <location>
        <begin position="518"/>
        <end position="527"/>
    </location>
</feature>
<evidence type="ECO:0000313" key="3">
    <source>
        <dbReference type="EMBL" id="KKO99184.1"/>
    </source>
</evidence>
<dbReference type="InterPro" id="IPR011009">
    <property type="entry name" value="Kinase-like_dom_sf"/>
</dbReference>
<dbReference type="GO" id="GO:0005524">
    <property type="term" value="F:ATP binding"/>
    <property type="evidence" value="ECO:0007669"/>
    <property type="project" value="InterPro"/>
</dbReference>
<comment type="caution">
    <text evidence="3">The sequence shown here is derived from an EMBL/GenBank/DDBJ whole genome shotgun (WGS) entry which is preliminary data.</text>
</comment>
<feature type="domain" description="Protein kinase" evidence="2">
    <location>
        <begin position="1"/>
        <end position="406"/>
    </location>
</feature>
<evidence type="ECO:0000259" key="2">
    <source>
        <dbReference type="PROSITE" id="PS50011"/>
    </source>
</evidence>
<feature type="compositionally biased region" description="Low complexity" evidence="1">
    <location>
        <begin position="490"/>
        <end position="501"/>
    </location>
</feature>
<dbReference type="OMA" id="SHAHHEN"/>
<feature type="compositionally biased region" description="Basic and acidic residues" evidence="1">
    <location>
        <begin position="320"/>
        <end position="340"/>
    </location>
</feature>
<proteinExistence type="predicted"/>
<dbReference type="PANTHER" id="PTHR44305">
    <property type="entry name" value="SI:DKEY-192D15.2-RELATED"/>
    <property type="match status" value="1"/>
</dbReference>
<dbReference type="SUPFAM" id="SSF56112">
    <property type="entry name" value="Protein kinase-like (PK-like)"/>
    <property type="match status" value="1"/>
</dbReference>
<sequence>MAFINDSNTSDFKLLYETEQGIWFATKRNDYGSPKYIAQPLGILDGSGQEDTDDARKQKLFHDLGDSIAQIFNHENIVSIAGHIKTHPFIGAAPVADNPQLSRPRNYIVWDYCDAGNLSGLFLCMVRSKSSDFYLPESLCWHVLTSLLNAITYLHDGKRLFLDTKAPVGEERQWRSVDEDWNPILHRAIEPRNIFFQHPRGSETYGLCKLGNFEHAVVTNHVIPPNDGPDSVDGGVEISIAMAAQRGFEPLDTLRHKLRTSVTADTEDNYPYTITDELFSVGKVLFMMMTGPLRSNRLTSALPPAPLPPNLGSTLFLEREERKVQSKQASEREQTARDAHPVQPASSLRFLVFSLFSLFNSFFLPPAAGSALLALATRNISKAPETKKILQAPQNPRPSKIPRPSFAMSVPTATPPLLLTKRLNTFLHSHQTAHLPTLLLTTSQGKLLAHASSQPVSVLRTHATVAASLLAIHTSSSAAIPTALPGSRTPDPMSSSPGSPHGSDDHHHLSHDEDEDADGPHATESARSKQRPRRTIRPVTITVQLSEGTVIIRRLKCGLLFVCVGPAAYSLQDLHHTSSHAHHENGDGVGSPSEVESLISAGGMTTSSLESASAPPVVAMRRQAAELARWLDEKLGTLRVPEEGIGVVEF</sequence>
<dbReference type="EMBL" id="JOKZ01000348">
    <property type="protein sequence ID" value="KKO99184.1"/>
    <property type="molecule type" value="Genomic_DNA"/>
</dbReference>
<name>A0A0F9X3G5_TRIHA</name>
<feature type="compositionally biased region" description="Basic and acidic residues" evidence="1">
    <location>
        <begin position="502"/>
        <end position="511"/>
    </location>
</feature>
<feature type="region of interest" description="Disordered" evidence="1">
    <location>
        <begin position="320"/>
        <end position="341"/>
    </location>
</feature>
<dbReference type="InterPro" id="IPR000719">
    <property type="entry name" value="Prot_kinase_dom"/>
</dbReference>
<feature type="region of interest" description="Disordered" evidence="1">
    <location>
        <begin position="481"/>
        <end position="535"/>
    </location>
</feature>
<dbReference type="OrthoDB" id="4062651at2759"/>
<dbReference type="PANTHER" id="PTHR44305:SF24">
    <property type="entry name" value="TYROSINE-PROTEIN KINASE C03B1.5-RELATED"/>
    <property type="match status" value="1"/>
</dbReference>
<evidence type="ECO:0000313" key="4">
    <source>
        <dbReference type="Proteomes" id="UP000034112"/>
    </source>
</evidence>
<gene>
    <name evidence="3" type="ORF">THAR02_08717</name>
</gene>
<dbReference type="Gene3D" id="1.10.510.10">
    <property type="entry name" value="Transferase(Phosphotransferase) domain 1"/>
    <property type="match status" value="1"/>
</dbReference>
<protein>
    <recommendedName>
        <fullName evidence="2">Protein kinase domain-containing protein</fullName>
    </recommendedName>
</protein>
<dbReference type="Proteomes" id="UP000034112">
    <property type="component" value="Unassembled WGS sequence"/>
</dbReference>
<dbReference type="InterPro" id="IPR053083">
    <property type="entry name" value="TF_kinase-domain_protein"/>
</dbReference>
<dbReference type="PROSITE" id="PS50011">
    <property type="entry name" value="PROTEIN_KINASE_DOM"/>
    <property type="match status" value="1"/>
</dbReference>
<reference evidence="4" key="1">
    <citation type="journal article" date="2015" name="Genome Announc.">
        <title>Draft whole-genome sequence of the biocontrol agent Trichoderma harzianum T6776.</title>
        <authorList>
            <person name="Baroncelli R."/>
            <person name="Piaggeschi G."/>
            <person name="Fiorini L."/>
            <person name="Bertolini E."/>
            <person name="Zapparata A."/>
            <person name="Pe M.E."/>
            <person name="Sarrocco S."/>
            <person name="Vannacci G."/>
        </authorList>
    </citation>
    <scope>NUCLEOTIDE SEQUENCE [LARGE SCALE GENOMIC DNA]</scope>
    <source>
        <strain evidence="4">T6776</strain>
    </source>
</reference>
<accession>A0A0F9X3G5</accession>
<organism evidence="3 4">
    <name type="scientific">Trichoderma harzianum</name>
    <name type="common">Hypocrea lixii</name>
    <dbReference type="NCBI Taxonomy" id="5544"/>
    <lineage>
        <taxon>Eukaryota</taxon>
        <taxon>Fungi</taxon>
        <taxon>Dikarya</taxon>
        <taxon>Ascomycota</taxon>
        <taxon>Pezizomycotina</taxon>
        <taxon>Sordariomycetes</taxon>
        <taxon>Hypocreomycetidae</taxon>
        <taxon>Hypocreales</taxon>
        <taxon>Hypocreaceae</taxon>
        <taxon>Trichoderma</taxon>
    </lineage>
</organism>
<dbReference type="GO" id="GO:0004672">
    <property type="term" value="F:protein kinase activity"/>
    <property type="evidence" value="ECO:0007669"/>
    <property type="project" value="InterPro"/>
</dbReference>